<keyword evidence="3" id="KW-1185">Reference proteome</keyword>
<dbReference type="SMART" id="SM00028">
    <property type="entry name" value="TPR"/>
    <property type="match status" value="3"/>
</dbReference>
<proteinExistence type="predicted"/>
<evidence type="ECO:0000256" key="1">
    <source>
        <dbReference type="SAM" id="Phobius"/>
    </source>
</evidence>
<dbReference type="eggNOG" id="COG0457">
    <property type="taxonomic scope" value="Bacteria"/>
</dbReference>
<dbReference type="InterPro" id="IPR011990">
    <property type="entry name" value="TPR-like_helical_dom_sf"/>
</dbReference>
<dbReference type="EMBL" id="CP001779">
    <property type="protein sequence ID" value="ACZ01452.1"/>
    <property type="molecule type" value="Genomic_DNA"/>
</dbReference>
<dbReference type="RefSeq" id="WP_012859001.1">
    <property type="nucleotide sequence ID" value="NC_013515.1"/>
</dbReference>
<dbReference type="HOGENOM" id="CLU_605366_0_0_0"/>
<keyword evidence="1" id="KW-0472">Membrane</keyword>
<reference evidence="2 3" key="1">
    <citation type="journal article" date="2009" name="Stand. Genomic Sci.">
        <title>Complete genome sequence of Streptobacillus moniliformis type strain (9901T).</title>
        <authorList>
            <person name="Nolan M."/>
            <person name="Gronow S."/>
            <person name="Lapidus A."/>
            <person name="Ivanova N."/>
            <person name="Copeland A."/>
            <person name="Lucas S."/>
            <person name="Del Rio T.G."/>
            <person name="Chen F."/>
            <person name="Tice H."/>
            <person name="Pitluck S."/>
            <person name="Cheng J.F."/>
            <person name="Sims D."/>
            <person name="Meincke L."/>
            <person name="Bruce D."/>
            <person name="Goodwin L."/>
            <person name="Brettin T."/>
            <person name="Han C."/>
            <person name="Detter J.C."/>
            <person name="Ovchinikova G."/>
            <person name="Pati A."/>
            <person name="Mavromatis K."/>
            <person name="Mikhailova N."/>
            <person name="Chen A."/>
            <person name="Palaniappan K."/>
            <person name="Land M."/>
            <person name="Hauser L."/>
            <person name="Chang Y.J."/>
            <person name="Jeffries C.D."/>
            <person name="Rohde M."/>
            <person name="Sproer C."/>
            <person name="Goker M."/>
            <person name="Bristow J."/>
            <person name="Eisen J.A."/>
            <person name="Markowitz V."/>
            <person name="Hugenholtz P."/>
            <person name="Kyrpides N.C."/>
            <person name="Klenk H.P."/>
            <person name="Chain P."/>
        </authorList>
    </citation>
    <scope>NUCLEOTIDE SEQUENCE [LARGE SCALE GENOMIC DNA]</scope>
    <source>
        <strain evidence="3">ATCC 14647 / DSM 12112 / NCTC 10651 / 9901</strain>
    </source>
</reference>
<protein>
    <submittedName>
        <fullName evidence="2">Sel1 domain protein repeat-containing protein</fullName>
    </submittedName>
</protein>
<feature type="transmembrane region" description="Helical" evidence="1">
    <location>
        <begin position="7"/>
        <end position="26"/>
    </location>
</feature>
<dbReference type="InterPro" id="IPR019734">
    <property type="entry name" value="TPR_rpt"/>
</dbReference>
<keyword evidence="1" id="KW-1133">Transmembrane helix</keyword>
<evidence type="ECO:0000313" key="2">
    <source>
        <dbReference type="EMBL" id="ACZ01452.1"/>
    </source>
</evidence>
<dbReference type="SUPFAM" id="SSF48452">
    <property type="entry name" value="TPR-like"/>
    <property type="match status" value="2"/>
</dbReference>
<dbReference type="AlphaFoldDB" id="D1AYS6"/>
<dbReference type="GeneID" id="29673001"/>
<accession>D1AYS6</accession>
<evidence type="ECO:0000313" key="3">
    <source>
        <dbReference type="Proteomes" id="UP000002072"/>
    </source>
</evidence>
<keyword evidence="1" id="KW-0812">Transmembrane</keyword>
<organism evidence="2 3">
    <name type="scientific">Streptobacillus moniliformis (strain ATCC 14647 / DSM 12112 / NCTC 10651 / 9901)</name>
    <dbReference type="NCBI Taxonomy" id="519441"/>
    <lineage>
        <taxon>Bacteria</taxon>
        <taxon>Fusobacteriati</taxon>
        <taxon>Fusobacteriota</taxon>
        <taxon>Fusobacteriia</taxon>
        <taxon>Fusobacteriales</taxon>
        <taxon>Leptotrichiaceae</taxon>
        <taxon>Streptobacillus</taxon>
    </lineage>
</organism>
<dbReference type="OrthoDB" id="94882at2"/>
<dbReference type="Pfam" id="PF13432">
    <property type="entry name" value="TPR_16"/>
    <property type="match status" value="1"/>
</dbReference>
<dbReference type="KEGG" id="smf:Smon_0987"/>
<gene>
    <name evidence="2" type="ordered locus">Smon_0987</name>
</gene>
<name>D1AYS6_STRM9</name>
<sequence>MKKNRIIKEIFIIVLFALAILLIFQYKKLNYDSKTFDYIEDGIVSIYREENEEALKNFEKAYRGNDEDIYEVINYLGDEDILNSFYSNKIGKSSGYAEYREATSLIFANKYEQSIDKLKEASDQGNIGATSFLATYLYSLKRYSEAYEYFEKAYAQNNFTIYPTYVDMKNHLEEFKHMEELYVKFNQNKIEDSERYTLGKFLLDRDDVSVAYKILKPFIEMENVDALFAKASFLEMEGEIENAIKIYRELYIKHKYAKSALKLAEYSDLSTKSKRKKAIEILDQVVEYNKDIQFMKANLLYSNDEWSKAKQIYDSLELLEYIPVYSKLGEYYENSDETNKALEMYKKSFEKGNLNSILNYYSIVKNLEMTSGINPKMSSYIDNLKIASKLGVGAASYEISLLSDDVDTKKKYAIIALSQNELKALELLVDLANKNGDKEKIRVYTNILINNK</sequence>
<dbReference type="Gene3D" id="1.25.40.10">
    <property type="entry name" value="Tetratricopeptide repeat domain"/>
    <property type="match status" value="2"/>
</dbReference>
<dbReference type="Proteomes" id="UP000002072">
    <property type="component" value="Chromosome"/>
</dbReference>
<dbReference type="STRING" id="519441.Smon_0987"/>